<evidence type="ECO:0000256" key="1">
    <source>
        <dbReference type="ARBA" id="ARBA00022729"/>
    </source>
</evidence>
<dbReference type="Gene3D" id="1.25.40.10">
    <property type="entry name" value="Tetratricopeptide repeat domain"/>
    <property type="match status" value="1"/>
</dbReference>
<keyword evidence="6" id="KW-1185">Reference proteome</keyword>
<evidence type="ECO:0000313" key="5">
    <source>
        <dbReference type="EMBL" id="PQB04020.1"/>
    </source>
</evidence>
<evidence type="ECO:0000259" key="4">
    <source>
        <dbReference type="Pfam" id="PF13525"/>
    </source>
</evidence>
<keyword evidence="1" id="KW-0732">Signal</keyword>
<dbReference type="InterPro" id="IPR039565">
    <property type="entry name" value="BamD-like"/>
</dbReference>
<dbReference type="NCBIfam" id="TIGR03302">
    <property type="entry name" value="OM_YfiO"/>
    <property type="match status" value="1"/>
</dbReference>
<dbReference type="SUPFAM" id="SSF48452">
    <property type="entry name" value="TPR-like"/>
    <property type="match status" value="1"/>
</dbReference>
<sequence length="281" mass="32686">MFLKKTLRISVALLLMGVILVSCGEYHKVYRKENVVDKYQMAESLYEIGKYKKALKLMEQIVPVYRGKPQAEKLMFMYANTFYSLEDYYLSGYQFERFVTSYPNSDSVEIAAYKSAKSYYELSPRFSLDQEDTQTALEKLQAYVNQYPNSNYRLEANALVKELRTKLEQKDIETANQMLGLGDYLGSYTPAIESYDNFISDHPGSIYREEAFLGKFKAGYYRAINSLPNLRKTRLEEAKEYYNSYLKYYADSERRAEADELLTDIDLRMAQLTEGSTVPIN</sequence>
<dbReference type="AlphaFoldDB" id="A0A2S7KN56"/>
<evidence type="ECO:0000256" key="3">
    <source>
        <dbReference type="ARBA" id="ARBA00023237"/>
    </source>
</evidence>
<dbReference type="EMBL" id="MQUB01000001">
    <property type="protein sequence ID" value="PQB04020.1"/>
    <property type="molecule type" value="Genomic_DNA"/>
</dbReference>
<gene>
    <name evidence="5" type="ORF">BST85_03220</name>
</gene>
<evidence type="ECO:0000313" key="6">
    <source>
        <dbReference type="Proteomes" id="UP000239800"/>
    </source>
</evidence>
<organism evidence="5 6">
    <name type="scientific">Aureitalea marina</name>
    <dbReference type="NCBI Taxonomy" id="930804"/>
    <lineage>
        <taxon>Bacteria</taxon>
        <taxon>Pseudomonadati</taxon>
        <taxon>Bacteroidota</taxon>
        <taxon>Flavobacteriia</taxon>
        <taxon>Flavobacteriales</taxon>
        <taxon>Flavobacteriaceae</taxon>
        <taxon>Aureitalea</taxon>
    </lineage>
</organism>
<accession>A0A2S7KN56</accession>
<evidence type="ECO:0000256" key="2">
    <source>
        <dbReference type="ARBA" id="ARBA00023136"/>
    </source>
</evidence>
<keyword evidence="2" id="KW-0472">Membrane</keyword>
<proteinExistence type="predicted"/>
<feature type="domain" description="Outer membrane lipoprotein BamD-like" evidence="4">
    <location>
        <begin position="37"/>
        <end position="214"/>
    </location>
</feature>
<dbReference type="InterPro" id="IPR017689">
    <property type="entry name" value="BamD"/>
</dbReference>
<dbReference type="Pfam" id="PF13525">
    <property type="entry name" value="YfiO"/>
    <property type="match status" value="1"/>
</dbReference>
<dbReference type="Proteomes" id="UP000239800">
    <property type="component" value="Unassembled WGS sequence"/>
</dbReference>
<dbReference type="PROSITE" id="PS51257">
    <property type="entry name" value="PROKAR_LIPOPROTEIN"/>
    <property type="match status" value="1"/>
</dbReference>
<protein>
    <submittedName>
        <fullName evidence="5">Outer membrane protein assembly factor BamD</fullName>
    </submittedName>
</protein>
<name>A0A2S7KN56_9FLAO</name>
<dbReference type="InterPro" id="IPR011990">
    <property type="entry name" value="TPR-like_helical_dom_sf"/>
</dbReference>
<keyword evidence="3" id="KW-0998">Cell outer membrane</keyword>
<reference evidence="5 6" key="1">
    <citation type="submission" date="2016-11" db="EMBL/GenBank/DDBJ databases">
        <title>Trade-off between light-utilization and light-protection in marine flavobacteria.</title>
        <authorList>
            <person name="Kumagai Y."/>
        </authorList>
    </citation>
    <scope>NUCLEOTIDE SEQUENCE [LARGE SCALE GENOMIC DNA]</scope>
    <source>
        <strain evidence="5 6">NBRC 107741</strain>
    </source>
</reference>
<dbReference type="OrthoDB" id="9770761at2"/>
<dbReference type="RefSeq" id="WP_104811944.1">
    <property type="nucleotide sequence ID" value="NZ_MQUB01000001.1"/>
</dbReference>
<comment type="caution">
    <text evidence="5">The sequence shown here is derived from an EMBL/GenBank/DDBJ whole genome shotgun (WGS) entry which is preliminary data.</text>
</comment>